<proteinExistence type="predicted"/>
<evidence type="ECO:0000313" key="3">
    <source>
        <dbReference type="Proteomes" id="UP000007305"/>
    </source>
</evidence>
<dbReference type="Proteomes" id="UP000007305">
    <property type="component" value="Chromosome 5"/>
</dbReference>
<feature type="compositionally biased region" description="Low complexity" evidence="1">
    <location>
        <begin position="60"/>
        <end position="69"/>
    </location>
</feature>
<organism evidence="2 3">
    <name type="scientific">Zea mays</name>
    <name type="common">Maize</name>
    <dbReference type="NCBI Taxonomy" id="4577"/>
    <lineage>
        <taxon>Eukaryota</taxon>
        <taxon>Viridiplantae</taxon>
        <taxon>Streptophyta</taxon>
        <taxon>Embryophyta</taxon>
        <taxon>Tracheophyta</taxon>
        <taxon>Spermatophyta</taxon>
        <taxon>Magnoliopsida</taxon>
        <taxon>Liliopsida</taxon>
        <taxon>Poales</taxon>
        <taxon>Poaceae</taxon>
        <taxon>PACMAD clade</taxon>
        <taxon>Panicoideae</taxon>
        <taxon>Andropogonodae</taxon>
        <taxon>Andropogoneae</taxon>
        <taxon>Tripsacinae</taxon>
        <taxon>Zea</taxon>
    </lineage>
</organism>
<sequence>MSSTTSSTWFSFRDASFNSKRTRWHGPWMNESGEEDVERAVLGGRAHGARLASRRLAPAAQAQVPARQQQHARLRVAARPARPRPPAGRLVGSLFLLHQVEAARLRVLDVALASAWRLRLREAVERGA</sequence>
<dbReference type="AlphaFoldDB" id="A0A804PIF4"/>
<reference evidence="2" key="2">
    <citation type="submission" date="2019-07" db="EMBL/GenBank/DDBJ databases">
        <authorList>
            <person name="Seetharam A."/>
            <person name="Woodhouse M."/>
            <person name="Cannon E."/>
        </authorList>
    </citation>
    <scope>NUCLEOTIDE SEQUENCE [LARGE SCALE GENOMIC DNA]</scope>
    <source>
        <strain evidence="2">cv. B73</strain>
    </source>
</reference>
<dbReference type="EnsemblPlants" id="Zm00001eb242310_T001">
    <property type="protein sequence ID" value="Zm00001eb242310_P001"/>
    <property type="gene ID" value="Zm00001eb242310"/>
</dbReference>
<reference evidence="3" key="1">
    <citation type="journal article" date="2009" name="Science">
        <title>The B73 maize genome: complexity, diversity, and dynamics.</title>
        <authorList>
            <person name="Schnable P.S."/>
            <person name="Ware D."/>
            <person name="Fulton R.S."/>
            <person name="Stein J.C."/>
            <person name="Wei F."/>
            <person name="Pasternak S."/>
            <person name="Liang C."/>
            <person name="Zhang J."/>
            <person name="Fulton L."/>
            <person name="Graves T.A."/>
            <person name="Minx P."/>
            <person name="Reily A.D."/>
            <person name="Courtney L."/>
            <person name="Kruchowski S.S."/>
            <person name="Tomlinson C."/>
            <person name="Strong C."/>
            <person name="Delehaunty K."/>
            <person name="Fronick C."/>
            <person name="Courtney B."/>
            <person name="Rock S.M."/>
            <person name="Belter E."/>
            <person name="Du F."/>
            <person name="Kim K."/>
            <person name="Abbott R.M."/>
            <person name="Cotton M."/>
            <person name="Levy A."/>
            <person name="Marchetto P."/>
            <person name="Ochoa K."/>
            <person name="Jackson S.M."/>
            <person name="Gillam B."/>
            <person name="Chen W."/>
            <person name="Yan L."/>
            <person name="Higginbotham J."/>
            <person name="Cardenas M."/>
            <person name="Waligorski J."/>
            <person name="Applebaum E."/>
            <person name="Phelps L."/>
            <person name="Falcone J."/>
            <person name="Kanchi K."/>
            <person name="Thane T."/>
            <person name="Scimone A."/>
            <person name="Thane N."/>
            <person name="Henke J."/>
            <person name="Wang T."/>
            <person name="Ruppert J."/>
            <person name="Shah N."/>
            <person name="Rotter K."/>
            <person name="Hodges J."/>
            <person name="Ingenthron E."/>
            <person name="Cordes M."/>
            <person name="Kohlberg S."/>
            <person name="Sgro J."/>
            <person name="Delgado B."/>
            <person name="Mead K."/>
            <person name="Chinwalla A."/>
            <person name="Leonard S."/>
            <person name="Crouse K."/>
            <person name="Collura K."/>
            <person name="Kudrna D."/>
            <person name="Currie J."/>
            <person name="He R."/>
            <person name="Angelova A."/>
            <person name="Rajasekar S."/>
            <person name="Mueller T."/>
            <person name="Lomeli R."/>
            <person name="Scara G."/>
            <person name="Ko A."/>
            <person name="Delaney K."/>
            <person name="Wissotski M."/>
            <person name="Lopez G."/>
            <person name="Campos D."/>
            <person name="Braidotti M."/>
            <person name="Ashley E."/>
            <person name="Golser W."/>
            <person name="Kim H."/>
            <person name="Lee S."/>
            <person name="Lin J."/>
            <person name="Dujmic Z."/>
            <person name="Kim W."/>
            <person name="Talag J."/>
            <person name="Zuccolo A."/>
            <person name="Fan C."/>
            <person name="Sebastian A."/>
            <person name="Kramer M."/>
            <person name="Spiegel L."/>
            <person name="Nascimento L."/>
            <person name="Zutavern T."/>
            <person name="Miller B."/>
            <person name="Ambroise C."/>
            <person name="Muller S."/>
            <person name="Spooner W."/>
            <person name="Narechania A."/>
            <person name="Ren L."/>
            <person name="Wei S."/>
            <person name="Kumari S."/>
            <person name="Faga B."/>
            <person name="Levy M.J."/>
            <person name="McMahan L."/>
            <person name="Van Buren P."/>
            <person name="Vaughn M.W."/>
            <person name="Ying K."/>
            <person name="Yeh C.-T."/>
            <person name="Emrich S.J."/>
            <person name="Jia Y."/>
            <person name="Kalyanaraman A."/>
            <person name="Hsia A.-P."/>
            <person name="Barbazuk W.B."/>
            <person name="Baucom R.S."/>
            <person name="Brutnell T.P."/>
            <person name="Carpita N.C."/>
            <person name="Chaparro C."/>
            <person name="Chia J.-M."/>
            <person name="Deragon J.-M."/>
            <person name="Estill J.C."/>
            <person name="Fu Y."/>
            <person name="Jeddeloh J.A."/>
            <person name="Han Y."/>
            <person name="Lee H."/>
            <person name="Li P."/>
            <person name="Lisch D.R."/>
            <person name="Liu S."/>
            <person name="Liu Z."/>
            <person name="Nagel D.H."/>
            <person name="McCann M.C."/>
            <person name="SanMiguel P."/>
            <person name="Myers A.M."/>
            <person name="Nettleton D."/>
            <person name="Nguyen J."/>
            <person name="Penning B.W."/>
            <person name="Ponnala L."/>
            <person name="Schneider K.L."/>
            <person name="Schwartz D.C."/>
            <person name="Sharma A."/>
            <person name="Soderlund C."/>
            <person name="Springer N.M."/>
            <person name="Sun Q."/>
            <person name="Wang H."/>
            <person name="Waterman M."/>
            <person name="Westerman R."/>
            <person name="Wolfgruber T.K."/>
            <person name="Yang L."/>
            <person name="Yu Y."/>
            <person name="Zhang L."/>
            <person name="Zhou S."/>
            <person name="Zhu Q."/>
            <person name="Bennetzen J.L."/>
            <person name="Dawe R.K."/>
            <person name="Jiang J."/>
            <person name="Jiang N."/>
            <person name="Presting G.G."/>
            <person name="Wessler S.R."/>
            <person name="Aluru S."/>
            <person name="Martienssen R.A."/>
            <person name="Clifton S.W."/>
            <person name="McCombie W.R."/>
            <person name="Wing R.A."/>
            <person name="Wilson R.K."/>
        </authorList>
    </citation>
    <scope>NUCLEOTIDE SEQUENCE [LARGE SCALE GENOMIC DNA]</scope>
    <source>
        <strain evidence="3">cv. B73</strain>
    </source>
</reference>
<reference evidence="2" key="3">
    <citation type="submission" date="2021-05" db="UniProtKB">
        <authorList>
            <consortium name="EnsemblPlants"/>
        </authorList>
    </citation>
    <scope>IDENTIFICATION</scope>
    <source>
        <strain evidence="2">cv. B73</strain>
    </source>
</reference>
<keyword evidence="3" id="KW-1185">Reference proteome</keyword>
<protein>
    <submittedName>
        <fullName evidence="2">Uncharacterized protein</fullName>
    </submittedName>
</protein>
<evidence type="ECO:0000256" key="1">
    <source>
        <dbReference type="SAM" id="MobiDB-lite"/>
    </source>
</evidence>
<dbReference type="InParanoid" id="A0A804PIF4"/>
<feature type="region of interest" description="Disordered" evidence="1">
    <location>
        <begin position="60"/>
        <end position="85"/>
    </location>
</feature>
<accession>A0A804PIF4</accession>
<name>A0A804PIF4_MAIZE</name>
<evidence type="ECO:0000313" key="2">
    <source>
        <dbReference type="EnsemblPlants" id="Zm00001eb242310_P001"/>
    </source>
</evidence>
<dbReference type="Gramene" id="Zm00001eb242310_T001">
    <property type="protein sequence ID" value="Zm00001eb242310_P001"/>
    <property type="gene ID" value="Zm00001eb242310"/>
</dbReference>